<dbReference type="PROSITE" id="PS51257">
    <property type="entry name" value="PROKAR_LIPOPROTEIN"/>
    <property type="match status" value="1"/>
</dbReference>
<dbReference type="Proteomes" id="UP000301751">
    <property type="component" value="Unassembled WGS sequence"/>
</dbReference>
<dbReference type="EMBL" id="BJCL01000013">
    <property type="protein sequence ID" value="GCL65100.1"/>
    <property type="molecule type" value="Genomic_DNA"/>
</dbReference>
<proteinExistence type="predicted"/>
<keyword evidence="1" id="KW-0732">Signal</keyword>
<evidence type="ECO:0000313" key="3">
    <source>
        <dbReference type="Proteomes" id="UP000301751"/>
    </source>
</evidence>
<dbReference type="AlphaFoldDB" id="A0A480AW06"/>
<sequence>MKTNRPLLAQLTVAACASLAAMPIAHAKTRTFEFSFDWDEGSLAGQVTSGRFSFDASLFHPTNFVQADQLFSQFSIEIDGRTFDETQAPGHYLRFHPDGRLRMVAVGTNCNAVTCWLENPQDFTMAWSGGDFGQAQYAHAPNEASYADVIHLTEVSAVPEPGAWAMLLLSGPLVVAWWRRRPAG</sequence>
<dbReference type="NCBIfam" id="TIGR02595">
    <property type="entry name" value="PEP_CTERM"/>
    <property type="match status" value="1"/>
</dbReference>
<feature type="chain" id="PRO_5019864032" description="PEP-CTERM protein-sorting domain-containing protein" evidence="1">
    <location>
        <begin position="28"/>
        <end position="184"/>
    </location>
</feature>
<gene>
    <name evidence="2" type="ORF">AQPW35_41810</name>
</gene>
<evidence type="ECO:0000256" key="1">
    <source>
        <dbReference type="SAM" id="SignalP"/>
    </source>
</evidence>
<accession>A0A480AW06</accession>
<evidence type="ECO:0008006" key="4">
    <source>
        <dbReference type="Google" id="ProtNLM"/>
    </source>
</evidence>
<keyword evidence="3" id="KW-1185">Reference proteome</keyword>
<dbReference type="RefSeq" id="WP_162520867.1">
    <property type="nucleotide sequence ID" value="NZ_BJCL01000013.1"/>
</dbReference>
<organism evidence="2 3">
    <name type="scientific">Pseudaquabacterium pictum</name>
    <dbReference type="NCBI Taxonomy" id="2315236"/>
    <lineage>
        <taxon>Bacteria</taxon>
        <taxon>Pseudomonadati</taxon>
        <taxon>Pseudomonadota</taxon>
        <taxon>Betaproteobacteria</taxon>
        <taxon>Burkholderiales</taxon>
        <taxon>Sphaerotilaceae</taxon>
        <taxon>Pseudaquabacterium</taxon>
    </lineage>
</organism>
<dbReference type="InterPro" id="IPR013424">
    <property type="entry name" value="Ice-binding_C"/>
</dbReference>
<evidence type="ECO:0000313" key="2">
    <source>
        <dbReference type="EMBL" id="GCL65100.1"/>
    </source>
</evidence>
<feature type="signal peptide" evidence="1">
    <location>
        <begin position="1"/>
        <end position="27"/>
    </location>
</feature>
<comment type="caution">
    <text evidence="2">The sequence shown here is derived from an EMBL/GenBank/DDBJ whole genome shotgun (WGS) entry which is preliminary data.</text>
</comment>
<name>A0A480AW06_9BURK</name>
<protein>
    <recommendedName>
        <fullName evidence="4">PEP-CTERM protein-sorting domain-containing protein</fullName>
    </recommendedName>
</protein>
<reference evidence="3" key="1">
    <citation type="submission" date="2019-03" db="EMBL/GenBank/DDBJ databases">
        <title>Aquabacterium pictum sp.nov., the first bacteriochlorophyll a-containing freshwater bacterium in the genus Aquabacterium of the class Betaproteobacteria.</title>
        <authorList>
            <person name="Hirose S."/>
            <person name="Tank M."/>
            <person name="Hara E."/>
            <person name="Tamaki H."/>
            <person name="Takaichi S."/>
            <person name="Haruta S."/>
            <person name="Hanada S."/>
        </authorList>
    </citation>
    <scope>NUCLEOTIDE SEQUENCE [LARGE SCALE GENOMIC DNA]</scope>
    <source>
        <strain evidence="3">W35</strain>
    </source>
</reference>